<keyword evidence="8 14" id="KW-0067">ATP-binding</keyword>
<dbReference type="RefSeq" id="WP_025205215.1">
    <property type="nucleotide sequence ID" value="NZ_CP046996.1"/>
</dbReference>
<dbReference type="InterPro" id="IPR013221">
    <property type="entry name" value="Mur_ligase_cen"/>
</dbReference>
<evidence type="ECO:0000256" key="3">
    <source>
        <dbReference type="ARBA" id="ARBA00012211"/>
    </source>
</evidence>
<dbReference type="InterPro" id="IPR000713">
    <property type="entry name" value="Mur_ligase_N"/>
</dbReference>
<comment type="function">
    <text evidence="14">Cell wall formation.</text>
</comment>
<dbReference type="AlphaFoldDB" id="A0A857DGT9"/>
<dbReference type="Gene3D" id="3.40.50.720">
    <property type="entry name" value="NAD(P)-binding Rossmann-like Domain"/>
    <property type="match status" value="1"/>
</dbReference>
<comment type="pathway">
    <text evidence="2 14">Cell wall biogenesis; peptidoglycan biosynthesis.</text>
</comment>
<dbReference type="GO" id="GO:0051301">
    <property type="term" value="P:cell division"/>
    <property type="evidence" value="ECO:0007669"/>
    <property type="project" value="UniProtKB-KW"/>
</dbReference>
<dbReference type="Pfam" id="PF02875">
    <property type="entry name" value="Mur_ligase_C"/>
    <property type="match status" value="1"/>
</dbReference>
<dbReference type="UniPathway" id="UPA00219"/>
<evidence type="ECO:0000259" key="16">
    <source>
        <dbReference type="Pfam" id="PF02875"/>
    </source>
</evidence>
<keyword evidence="5 14" id="KW-0436">Ligase</keyword>
<dbReference type="Gene3D" id="3.90.190.20">
    <property type="entry name" value="Mur ligase, C-terminal domain"/>
    <property type="match status" value="1"/>
</dbReference>
<evidence type="ECO:0000313" key="18">
    <source>
        <dbReference type="EMBL" id="QGZ99701.1"/>
    </source>
</evidence>
<gene>
    <name evidence="14 18" type="primary">murC</name>
    <name evidence="18" type="ORF">GQ588_03065</name>
</gene>
<dbReference type="PANTHER" id="PTHR43445:SF3">
    <property type="entry name" value="UDP-N-ACETYLMURAMATE--L-ALANINE LIGASE"/>
    <property type="match status" value="1"/>
</dbReference>
<dbReference type="GO" id="GO:0005524">
    <property type="term" value="F:ATP binding"/>
    <property type="evidence" value="ECO:0007669"/>
    <property type="project" value="UniProtKB-UniRule"/>
</dbReference>
<dbReference type="InterPro" id="IPR004101">
    <property type="entry name" value="Mur_ligase_C"/>
</dbReference>
<dbReference type="Gene3D" id="3.40.1190.10">
    <property type="entry name" value="Mur-like, catalytic domain"/>
    <property type="match status" value="1"/>
</dbReference>
<evidence type="ECO:0000313" key="19">
    <source>
        <dbReference type="Proteomes" id="UP000430508"/>
    </source>
</evidence>
<dbReference type="GO" id="GO:0008763">
    <property type="term" value="F:UDP-N-acetylmuramate-L-alanine ligase activity"/>
    <property type="evidence" value="ECO:0007669"/>
    <property type="project" value="UniProtKB-UniRule"/>
</dbReference>
<comment type="catalytic activity">
    <reaction evidence="13 14">
        <text>UDP-N-acetyl-alpha-D-muramate + L-alanine + ATP = UDP-N-acetyl-alpha-D-muramoyl-L-alanine + ADP + phosphate + H(+)</text>
        <dbReference type="Rhea" id="RHEA:23372"/>
        <dbReference type="ChEBI" id="CHEBI:15378"/>
        <dbReference type="ChEBI" id="CHEBI:30616"/>
        <dbReference type="ChEBI" id="CHEBI:43474"/>
        <dbReference type="ChEBI" id="CHEBI:57972"/>
        <dbReference type="ChEBI" id="CHEBI:70757"/>
        <dbReference type="ChEBI" id="CHEBI:83898"/>
        <dbReference type="ChEBI" id="CHEBI:456216"/>
        <dbReference type="EC" id="6.3.2.8"/>
    </reaction>
</comment>
<evidence type="ECO:0000256" key="5">
    <source>
        <dbReference type="ARBA" id="ARBA00022598"/>
    </source>
</evidence>
<keyword evidence="11 14" id="KW-0131">Cell cycle</keyword>
<evidence type="ECO:0000256" key="7">
    <source>
        <dbReference type="ARBA" id="ARBA00022741"/>
    </source>
</evidence>
<proteinExistence type="inferred from homology"/>
<feature type="domain" description="Mur ligase central" evidence="17">
    <location>
        <begin position="108"/>
        <end position="284"/>
    </location>
</feature>
<dbReference type="PANTHER" id="PTHR43445">
    <property type="entry name" value="UDP-N-ACETYLMURAMATE--L-ALANINE LIGASE-RELATED"/>
    <property type="match status" value="1"/>
</dbReference>
<keyword evidence="9 14" id="KW-0133">Cell shape</keyword>
<dbReference type="InterPro" id="IPR005758">
    <property type="entry name" value="UDP-N-AcMur_Ala_ligase_MurC"/>
</dbReference>
<dbReference type="EC" id="6.3.2.8" evidence="3 14"/>
<evidence type="ECO:0000256" key="6">
    <source>
        <dbReference type="ARBA" id="ARBA00022618"/>
    </source>
</evidence>
<evidence type="ECO:0000256" key="9">
    <source>
        <dbReference type="ARBA" id="ARBA00022960"/>
    </source>
</evidence>
<dbReference type="SUPFAM" id="SSF51984">
    <property type="entry name" value="MurCD N-terminal domain"/>
    <property type="match status" value="1"/>
</dbReference>
<keyword evidence="12 14" id="KW-0961">Cell wall biogenesis/degradation</keyword>
<dbReference type="InterPro" id="IPR036565">
    <property type="entry name" value="Mur-like_cat_sf"/>
</dbReference>
<dbReference type="GO" id="GO:0005737">
    <property type="term" value="C:cytoplasm"/>
    <property type="evidence" value="ECO:0007669"/>
    <property type="project" value="UniProtKB-SubCell"/>
</dbReference>
<comment type="subcellular location">
    <subcellularLocation>
        <location evidence="1 14">Cytoplasm</location>
    </subcellularLocation>
</comment>
<keyword evidence="10 14" id="KW-0573">Peptidoglycan synthesis</keyword>
<sequence>MQLHIHFVGIKGTGMSALAQITPLIEDAVITGSDVPQRFFTDVVLEKAGIEVLNFDPENVVGADLVVTSAAYCDSHPEISRAKELNIPVLTYPQFLSKLMSKKKGVCVTGTHGKTTTTAMAGKILLDAGLDPTIVVGSDVPCIGGNAHAGQGELFLAESCEYRRHFLNYSPEHLIITNMELDHPDYFKDLDDVVCAFSELACKLPAEGNLIIWHDDPNIDRIKTKATVTTFGFSADADVSAANVVFDNDGSCFDVMMNKKNIGKLHLTVSGKHNILDALAAIALTSRLGISMDTVLQALSGFNGTKRRFERLGTKHGAVIVDDYAHHPTEIQTTLDGARLSYPDRRIRAVFQPHTFSRTEKLFYEFSQAFQDADEVLLAEIFSSAREKKAGVNPISSAKLADLMKEKGITTRYFPTLDEISSYLDQTLEEGDLVITLGAGDIYKVGQNLVS</sequence>
<evidence type="ECO:0000256" key="14">
    <source>
        <dbReference type="HAMAP-Rule" id="MF_00046"/>
    </source>
</evidence>
<name>A0A857DGT9_9FIRM</name>
<evidence type="ECO:0000256" key="11">
    <source>
        <dbReference type="ARBA" id="ARBA00023306"/>
    </source>
</evidence>
<accession>A0A857DGT9</accession>
<dbReference type="EMBL" id="CP046996">
    <property type="protein sequence ID" value="QGZ99701.1"/>
    <property type="molecule type" value="Genomic_DNA"/>
</dbReference>
<dbReference type="GO" id="GO:0071555">
    <property type="term" value="P:cell wall organization"/>
    <property type="evidence" value="ECO:0007669"/>
    <property type="project" value="UniProtKB-KW"/>
</dbReference>
<dbReference type="SUPFAM" id="SSF53244">
    <property type="entry name" value="MurD-like peptide ligases, peptide-binding domain"/>
    <property type="match status" value="1"/>
</dbReference>
<reference evidence="18 19" key="1">
    <citation type="submission" date="2019-12" db="EMBL/GenBank/DDBJ databases">
        <title>Sequence classification of anaerobic respiratory reductive dehalogenases: First we see many, then we see few.</title>
        <authorList>
            <person name="Molenda O."/>
            <person name="Puentes Jacome L.A."/>
            <person name="Cao X."/>
            <person name="Nesbo C.L."/>
            <person name="Tang S."/>
            <person name="Morson N."/>
            <person name="Patron J."/>
            <person name="Lomheim L."/>
            <person name="Wishart D.S."/>
            <person name="Edwards E.A."/>
        </authorList>
    </citation>
    <scope>NUCLEOTIDE SEQUENCE [LARGE SCALE GENOMIC DNA]</scope>
    <source>
        <strain evidence="18 19">12DCA</strain>
    </source>
</reference>
<keyword evidence="4 14" id="KW-0963">Cytoplasm</keyword>
<dbReference type="GO" id="GO:0009252">
    <property type="term" value="P:peptidoglycan biosynthetic process"/>
    <property type="evidence" value="ECO:0007669"/>
    <property type="project" value="UniProtKB-UniRule"/>
</dbReference>
<feature type="binding site" evidence="14">
    <location>
        <begin position="110"/>
        <end position="116"/>
    </location>
    <ligand>
        <name>ATP</name>
        <dbReference type="ChEBI" id="CHEBI:30616"/>
    </ligand>
</feature>
<evidence type="ECO:0000256" key="10">
    <source>
        <dbReference type="ARBA" id="ARBA00022984"/>
    </source>
</evidence>
<dbReference type="Proteomes" id="UP000430508">
    <property type="component" value="Chromosome"/>
</dbReference>
<dbReference type="NCBIfam" id="TIGR01082">
    <property type="entry name" value="murC"/>
    <property type="match status" value="1"/>
</dbReference>
<keyword evidence="7 14" id="KW-0547">Nucleotide-binding</keyword>
<dbReference type="SUPFAM" id="SSF53623">
    <property type="entry name" value="MurD-like peptide ligases, catalytic domain"/>
    <property type="match status" value="1"/>
</dbReference>
<organism evidence="18 19">
    <name type="scientific">Dehalobacter restrictus</name>
    <dbReference type="NCBI Taxonomy" id="55583"/>
    <lineage>
        <taxon>Bacteria</taxon>
        <taxon>Bacillati</taxon>
        <taxon>Bacillota</taxon>
        <taxon>Clostridia</taxon>
        <taxon>Eubacteriales</taxon>
        <taxon>Desulfitobacteriaceae</taxon>
        <taxon>Dehalobacter</taxon>
    </lineage>
</organism>
<dbReference type="GO" id="GO:0008360">
    <property type="term" value="P:regulation of cell shape"/>
    <property type="evidence" value="ECO:0007669"/>
    <property type="project" value="UniProtKB-KW"/>
</dbReference>
<keyword evidence="6 14" id="KW-0132">Cell division</keyword>
<dbReference type="HAMAP" id="MF_00046">
    <property type="entry name" value="MurC"/>
    <property type="match status" value="1"/>
</dbReference>
<evidence type="ECO:0000256" key="2">
    <source>
        <dbReference type="ARBA" id="ARBA00004752"/>
    </source>
</evidence>
<dbReference type="InterPro" id="IPR050061">
    <property type="entry name" value="MurCDEF_pg_biosynth"/>
</dbReference>
<evidence type="ECO:0000259" key="17">
    <source>
        <dbReference type="Pfam" id="PF08245"/>
    </source>
</evidence>
<feature type="domain" description="Mur ligase C-terminal" evidence="16">
    <location>
        <begin position="307"/>
        <end position="440"/>
    </location>
</feature>
<dbReference type="InterPro" id="IPR036615">
    <property type="entry name" value="Mur_ligase_C_dom_sf"/>
</dbReference>
<protein>
    <recommendedName>
        <fullName evidence="3 14">UDP-N-acetylmuramate--L-alanine ligase</fullName>
        <ecNumber evidence="3 14">6.3.2.8</ecNumber>
    </recommendedName>
    <alternativeName>
        <fullName evidence="14">UDP-N-acetylmuramoyl-L-alanine synthetase</fullName>
    </alternativeName>
</protein>
<dbReference type="Pfam" id="PF01225">
    <property type="entry name" value="Mur_ligase"/>
    <property type="match status" value="1"/>
</dbReference>
<evidence type="ECO:0000259" key="15">
    <source>
        <dbReference type="Pfam" id="PF01225"/>
    </source>
</evidence>
<evidence type="ECO:0000256" key="12">
    <source>
        <dbReference type="ARBA" id="ARBA00023316"/>
    </source>
</evidence>
<evidence type="ECO:0000256" key="13">
    <source>
        <dbReference type="ARBA" id="ARBA00047833"/>
    </source>
</evidence>
<evidence type="ECO:0000256" key="4">
    <source>
        <dbReference type="ARBA" id="ARBA00022490"/>
    </source>
</evidence>
<dbReference type="Pfam" id="PF08245">
    <property type="entry name" value="Mur_ligase_M"/>
    <property type="match status" value="1"/>
</dbReference>
<comment type="similarity">
    <text evidence="14">Belongs to the MurCDEF family.</text>
</comment>
<feature type="domain" description="Mur ligase N-terminal catalytic" evidence="15">
    <location>
        <begin position="4"/>
        <end position="103"/>
    </location>
</feature>
<evidence type="ECO:0000256" key="8">
    <source>
        <dbReference type="ARBA" id="ARBA00022840"/>
    </source>
</evidence>
<evidence type="ECO:0000256" key="1">
    <source>
        <dbReference type="ARBA" id="ARBA00004496"/>
    </source>
</evidence>